<sequence>MRRRDQTTRCRFRQLVRMKCQLPMVISGALSDFLLSTDVAYTLWRCLGYSPDVNTTGDRPKAILFTRHFYFINSKTRCFYSRDGVSFLIYFFLIFRRGA</sequence>
<accession>A0A3G2YT87</accession>
<keyword evidence="1" id="KW-1133">Transmembrane helix</keyword>
<protein>
    <submittedName>
        <fullName evidence="2">Uncharacterized protein</fullName>
    </submittedName>
</protein>
<keyword evidence="1" id="KW-0812">Transmembrane</keyword>
<dbReference type="Proteomes" id="UP000290972">
    <property type="component" value="Segment"/>
</dbReference>
<keyword evidence="3" id="KW-1185">Reference proteome</keyword>
<reference evidence="2 3" key="1">
    <citation type="submission" date="2018-10" db="EMBL/GenBank/DDBJ databases">
        <title>Uncovering a Universe of Circular DNA Viruses in Animal Metagenomes.</title>
        <authorList>
            <person name="Tisza M."/>
            <person name="Buck C."/>
            <person name="Pastrana D."/>
            <person name="Welch N."/>
            <person name="Peretti A."/>
        </authorList>
    </citation>
    <scope>NUCLEOTIDE SEQUENCE [LARGE SCALE GENOMIC DNA]</scope>
    <source>
        <strain evidence="2">Ctdb57</strain>
    </source>
</reference>
<organism evidence="2 3">
    <name type="scientific">Cressdnaviricota sp</name>
    <dbReference type="NCBI Taxonomy" id="2748378"/>
    <lineage>
        <taxon>Viruses</taxon>
        <taxon>Monodnaviria</taxon>
        <taxon>Shotokuvirae</taxon>
        <taxon>Cressdnaviricota</taxon>
    </lineage>
</organism>
<feature type="transmembrane region" description="Helical" evidence="1">
    <location>
        <begin position="79"/>
        <end position="95"/>
    </location>
</feature>
<evidence type="ECO:0000256" key="1">
    <source>
        <dbReference type="SAM" id="Phobius"/>
    </source>
</evidence>
<evidence type="ECO:0000313" key="3">
    <source>
        <dbReference type="Proteomes" id="UP000290972"/>
    </source>
</evidence>
<evidence type="ECO:0000313" key="2">
    <source>
        <dbReference type="EMBL" id="AYP28904.1"/>
    </source>
</evidence>
<proteinExistence type="predicted"/>
<keyword evidence="1" id="KW-0472">Membrane</keyword>
<name>A0A3G2YT87_9VIRU</name>
<dbReference type="EMBL" id="MK012507">
    <property type="protein sequence ID" value="AYP28904.1"/>
    <property type="molecule type" value="Genomic_DNA"/>
</dbReference>